<evidence type="ECO:0000313" key="4">
    <source>
        <dbReference type="Proteomes" id="UP000683360"/>
    </source>
</evidence>
<organism evidence="3 4">
    <name type="scientific">Mytilus edulis</name>
    <name type="common">Blue mussel</name>
    <dbReference type="NCBI Taxonomy" id="6550"/>
    <lineage>
        <taxon>Eukaryota</taxon>
        <taxon>Metazoa</taxon>
        <taxon>Spiralia</taxon>
        <taxon>Lophotrochozoa</taxon>
        <taxon>Mollusca</taxon>
        <taxon>Bivalvia</taxon>
        <taxon>Autobranchia</taxon>
        <taxon>Pteriomorphia</taxon>
        <taxon>Mytilida</taxon>
        <taxon>Mytiloidea</taxon>
        <taxon>Mytilidae</taxon>
        <taxon>Mytilinae</taxon>
        <taxon>Mytilus</taxon>
    </lineage>
</organism>
<keyword evidence="4" id="KW-1185">Reference proteome</keyword>
<evidence type="ECO:0000259" key="2">
    <source>
        <dbReference type="Pfam" id="PF18738"/>
    </source>
</evidence>
<dbReference type="EMBL" id="CAJPWZ010000722">
    <property type="protein sequence ID" value="CAG2199667.1"/>
    <property type="molecule type" value="Genomic_DNA"/>
</dbReference>
<dbReference type="Proteomes" id="UP000683360">
    <property type="component" value="Unassembled WGS sequence"/>
</dbReference>
<feature type="coiled-coil region" evidence="1">
    <location>
        <begin position="120"/>
        <end position="154"/>
    </location>
</feature>
<feature type="domain" description="DZIP3-like HEPN" evidence="2">
    <location>
        <begin position="21"/>
        <end position="122"/>
    </location>
</feature>
<comment type="caution">
    <text evidence="3">The sequence shown here is derived from an EMBL/GenBank/DDBJ whole genome shotgun (WGS) entry which is preliminary data.</text>
</comment>
<gene>
    <name evidence="3" type="ORF">MEDL_14400</name>
</gene>
<proteinExistence type="predicted"/>
<evidence type="ECO:0000313" key="3">
    <source>
        <dbReference type="EMBL" id="CAG2199667.1"/>
    </source>
</evidence>
<evidence type="ECO:0000256" key="1">
    <source>
        <dbReference type="SAM" id="Coils"/>
    </source>
</evidence>
<dbReference type="AlphaFoldDB" id="A0A8S3QSI2"/>
<dbReference type="InterPro" id="IPR041249">
    <property type="entry name" value="HEPN_DZIP3"/>
</dbReference>
<accession>A0A8S3QSI2</accession>
<reference evidence="3" key="1">
    <citation type="submission" date="2021-03" db="EMBL/GenBank/DDBJ databases">
        <authorList>
            <person name="Bekaert M."/>
        </authorList>
    </citation>
    <scope>NUCLEOTIDE SEQUENCE</scope>
</reference>
<sequence length="229" mass="26645">MYHLYLLWFIEINLSFYRCSKVKYLDITLIITLLRNLTELNPPHLGFDCLPATNEITPASDLARIKYYRNYLAHLDDAKIHDTFFISAWEDISEAIGRLGGQSLKQECDQLRTKILDQTNKEIILEIKHSKDEIEELKQSLETLNISHKQDQAKNIANNRYVICYRSFLRLFKSEATLLKISPDDINDKNVPITTSTANCTNHQHQMRTATKIIGKILNINLSYMQLQK</sequence>
<name>A0A8S3QSI2_MYTED</name>
<keyword evidence="1" id="KW-0175">Coiled coil</keyword>
<protein>
    <recommendedName>
        <fullName evidence="2">DZIP3-like HEPN domain-containing protein</fullName>
    </recommendedName>
</protein>
<dbReference type="Pfam" id="PF18738">
    <property type="entry name" value="HEPN_DZIP3"/>
    <property type="match status" value="1"/>
</dbReference>